<gene>
    <name evidence="7" type="ORF">C6Y08_01745</name>
    <name evidence="6" type="ORF">OOJ94_16265</name>
</gene>
<feature type="domain" description="ABC transporter" evidence="5">
    <location>
        <begin position="5"/>
        <end position="232"/>
    </location>
</feature>
<evidence type="ECO:0000256" key="4">
    <source>
        <dbReference type="ARBA" id="ARBA00022840"/>
    </source>
</evidence>
<dbReference type="InterPro" id="IPR003439">
    <property type="entry name" value="ABC_transporter-like_ATP-bd"/>
</dbReference>
<evidence type="ECO:0000256" key="3">
    <source>
        <dbReference type="ARBA" id="ARBA00022741"/>
    </source>
</evidence>
<dbReference type="Pfam" id="PF00005">
    <property type="entry name" value="ABC_tran"/>
    <property type="match status" value="1"/>
</dbReference>
<dbReference type="GO" id="GO:0005524">
    <property type="term" value="F:ATP binding"/>
    <property type="evidence" value="ECO:0007669"/>
    <property type="project" value="UniProtKB-KW"/>
</dbReference>
<comment type="caution">
    <text evidence="6">The sequence shown here is derived from an EMBL/GenBank/DDBJ whole genome shotgun (WGS) entry which is preliminary data.</text>
</comment>
<dbReference type="SUPFAM" id="SSF52540">
    <property type="entry name" value="P-loop containing nucleoside triphosphate hydrolases"/>
    <property type="match status" value="1"/>
</dbReference>
<evidence type="ECO:0000256" key="1">
    <source>
        <dbReference type="ARBA" id="ARBA00005417"/>
    </source>
</evidence>
<organism evidence="6 9">
    <name type="scientific">Lactiplantibacillus pentosus</name>
    <name type="common">Lactobacillus pentosus</name>
    <dbReference type="NCBI Taxonomy" id="1589"/>
    <lineage>
        <taxon>Bacteria</taxon>
        <taxon>Bacillati</taxon>
        <taxon>Bacillota</taxon>
        <taxon>Bacilli</taxon>
        <taxon>Lactobacillales</taxon>
        <taxon>Lactobacillaceae</taxon>
        <taxon>Lactiplantibacillus</taxon>
    </lineage>
</organism>
<dbReference type="EMBL" id="PVOB01000025">
    <property type="protein sequence ID" value="PRO95994.1"/>
    <property type="molecule type" value="Genomic_DNA"/>
</dbReference>
<accession>A0AAX6LIL9</accession>
<evidence type="ECO:0000259" key="5">
    <source>
        <dbReference type="PROSITE" id="PS50893"/>
    </source>
</evidence>
<comment type="similarity">
    <text evidence="1">Belongs to the ABC transporter superfamily.</text>
</comment>
<evidence type="ECO:0000313" key="8">
    <source>
        <dbReference type="Proteomes" id="UP000238378"/>
    </source>
</evidence>
<evidence type="ECO:0000313" key="7">
    <source>
        <dbReference type="EMBL" id="PRO95994.1"/>
    </source>
</evidence>
<keyword evidence="2" id="KW-0813">Transport</keyword>
<dbReference type="PROSITE" id="PS50893">
    <property type="entry name" value="ABC_TRANSPORTER_2"/>
    <property type="match status" value="1"/>
</dbReference>
<sequence>MSDIIQIKHLSFQYKRSKIPALHDIDLNVKQNEIIGLVGPNGAGKSTLISIMEGLLTAYTGHVQVLETNEIKHAPRQAQIQMGALFQSSGYLDNLSVQESLTLFAQMYSTSVTPKQALAHMHAEELLPKKVKNLSGGQKQQFGIALSLINQPKLLFLDEPTTGLDPDARLHLWKVIKQLRGQTTTIICSHYMEEVAYLCDRVCFINEGQVYATDTPSGLIQRSQATTRIEFACENLSQLITGQGASLASNAHRMGENRYFIMTTNPSEFLPTLYKLEEHSHLITDIDVKKPTLNDAYYKITGEVMEDDSNETIH</sequence>
<dbReference type="EMBL" id="JAPEQV010000030">
    <property type="protein sequence ID" value="MDF2314358.1"/>
    <property type="molecule type" value="Genomic_DNA"/>
</dbReference>
<reference evidence="6" key="2">
    <citation type="submission" date="2022-11" db="EMBL/GenBank/DDBJ databases">
        <authorList>
            <person name="Wang Z."/>
        </authorList>
    </citation>
    <scope>NUCLEOTIDE SEQUENCE</scope>
    <source>
        <strain evidence="6">P2000</strain>
    </source>
</reference>
<name>A0AAX6LIL9_LACPE</name>
<dbReference type="AlphaFoldDB" id="A0AAX6LIL9"/>
<evidence type="ECO:0000256" key="2">
    <source>
        <dbReference type="ARBA" id="ARBA00022448"/>
    </source>
</evidence>
<dbReference type="InterPro" id="IPR027417">
    <property type="entry name" value="P-loop_NTPase"/>
</dbReference>
<evidence type="ECO:0000313" key="9">
    <source>
        <dbReference type="Proteomes" id="UP001151834"/>
    </source>
</evidence>
<protein>
    <submittedName>
        <fullName evidence="6">ABC transporter ATP-binding protein</fullName>
    </submittedName>
</protein>
<keyword evidence="3" id="KW-0547">Nucleotide-binding</keyword>
<dbReference type="PANTHER" id="PTHR42711">
    <property type="entry name" value="ABC TRANSPORTER ATP-BINDING PROTEIN"/>
    <property type="match status" value="1"/>
</dbReference>
<dbReference type="Proteomes" id="UP001151834">
    <property type="component" value="Unassembled WGS sequence"/>
</dbReference>
<dbReference type="SMART" id="SM00382">
    <property type="entry name" value="AAA"/>
    <property type="match status" value="1"/>
</dbReference>
<dbReference type="Proteomes" id="UP000238378">
    <property type="component" value="Unassembled WGS sequence"/>
</dbReference>
<dbReference type="RefSeq" id="WP_105923081.1">
    <property type="nucleotide sequence ID" value="NZ_JAPEQV010000030.1"/>
</dbReference>
<keyword evidence="8" id="KW-1185">Reference proteome</keyword>
<dbReference type="InterPro" id="IPR050763">
    <property type="entry name" value="ABC_transporter_ATP-binding"/>
</dbReference>
<reference evidence="6" key="3">
    <citation type="journal article" date="2023" name="Front Nutr">
        <title>Lactiplantibacillus pentosus P2020 protects the hyperuricemia and renal inflammation in mice.</title>
        <authorList>
            <person name="Wang Z."/>
            <person name="Song L."/>
            <person name="Li X."/>
            <person name="Xiao Y."/>
            <person name="Huang Y."/>
            <person name="Zhang Y."/>
            <person name="Li J."/>
            <person name="Li M."/>
            <person name="Ren Z."/>
        </authorList>
    </citation>
    <scope>NUCLEOTIDE SEQUENCE</scope>
    <source>
        <strain evidence="6">P2000</strain>
    </source>
</reference>
<dbReference type="GO" id="GO:0016887">
    <property type="term" value="F:ATP hydrolysis activity"/>
    <property type="evidence" value="ECO:0007669"/>
    <property type="project" value="InterPro"/>
</dbReference>
<keyword evidence="4 6" id="KW-0067">ATP-binding</keyword>
<proteinExistence type="inferred from homology"/>
<evidence type="ECO:0000313" key="6">
    <source>
        <dbReference type="EMBL" id="MDF2314358.1"/>
    </source>
</evidence>
<dbReference type="Gene3D" id="3.40.50.300">
    <property type="entry name" value="P-loop containing nucleotide triphosphate hydrolases"/>
    <property type="match status" value="1"/>
</dbReference>
<dbReference type="CDD" id="cd03230">
    <property type="entry name" value="ABC_DR_subfamily_A"/>
    <property type="match status" value="1"/>
</dbReference>
<reference evidence="7 8" key="1">
    <citation type="submission" date="2018-03" db="EMBL/GenBank/DDBJ databases">
        <title>Draft Genome Sequences of six Lactobacillus pentosus Strains Isolated from Brines of Traditionally Fermented Spanish-Style Green Table Olives.</title>
        <authorList>
            <person name="Calero-Delgado B."/>
            <person name="Martin-Platero A.M."/>
            <person name="Perez-Pulido A.J."/>
            <person name="Benitez-Cabello A."/>
            <person name="Casimiro-Soriguer C.S."/>
            <person name="Martinez-Bueno M."/>
            <person name="Arroyo-Lopez F.N."/>
            <person name="Rodriguez-Gomez F."/>
            <person name="Bautista-Gallego J."/>
            <person name="Garrido-Fernandez A."/>
            <person name="Jimenez-Diaz R."/>
        </authorList>
    </citation>
    <scope>NUCLEOTIDE SEQUENCE [LARGE SCALE GENOMIC DNA]</scope>
    <source>
        <strain evidence="7 8">IG2</strain>
    </source>
</reference>
<dbReference type="InterPro" id="IPR003593">
    <property type="entry name" value="AAA+_ATPase"/>
</dbReference>
<dbReference type="PANTHER" id="PTHR42711:SF5">
    <property type="entry name" value="ABC TRANSPORTER ATP-BINDING PROTEIN NATA"/>
    <property type="match status" value="1"/>
</dbReference>